<dbReference type="SUPFAM" id="SSF81340">
    <property type="entry name" value="Clc chloride channel"/>
    <property type="match status" value="1"/>
</dbReference>
<evidence type="ECO:0000313" key="9">
    <source>
        <dbReference type="Proteomes" id="UP001162164"/>
    </source>
</evidence>
<evidence type="ECO:0000256" key="1">
    <source>
        <dbReference type="ARBA" id="ARBA00004141"/>
    </source>
</evidence>
<dbReference type="InterPro" id="IPR050970">
    <property type="entry name" value="Cl_channel_volt-gated"/>
</dbReference>
<dbReference type="InterPro" id="IPR001807">
    <property type="entry name" value="ClC"/>
</dbReference>
<evidence type="ECO:0000313" key="8">
    <source>
        <dbReference type="EMBL" id="KAJ8984051.1"/>
    </source>
</evidence>
<feature type="compositionally biased region" description="Polar residues" evidence="6">
    <location>
        <begin position="102"/>
        <end position="112"/>
    </location>
</feature>
<feature type="region of interest" description="Disordered" evidence="6">
    <location>
        <begin position="63"/>
        <end position="112"/>
    </location>
</feature>
<dbReference type="Pfam" id="PF00654">
    <property type="entry name" value="Voltage_CLC"/>
    <property type="match status" value="1"/>
</dbReference>
<keyword evidence="3" id="KW-0677">Repeat</keyword>
<protein>
    <submittedName>
        <fullName evidence="8">Uncharacterized protein</fullName>
    </submittedName>
</protein>
<name>A0ABQ9K0H7_9CUCU</name>
<keyword evidence="4" id="KW-1133">Transmembrane helix</keyword>
<dbReference type="Gene3D" id="1.10.3080.10">
    <property type="entry name" value="Clc chloride channel"/>
    <property type="match status" value="1"/>
</dbReference>
<feature type="compositionally biased region" description="Basic and acidic residues" evidence="6">
    <location>
        <begin position="90"/>
        <end position="101"/>
    </location>
</feature>
<proteinExistence type="predicted"/>
<evidence type="ECO:0000256" key="7">
    <source>
        <dbReference type="SAM" id="SignalP"/>
    </source>
</evidence>
<comment type="caution">
    <text evidence="8">The sequence shown here is derived from an EMBL/GenBank/DDBJ whole genome shotgun (WGS) entry which is preliminary data.</text>
</comment>
<dbReference type="PANTHER" id="PTHR45720:SF10">
    <property type="entry name" value="CHLORIDE CHANNEL PROTEIN 2"/>
    <property type="match status" value="1"/>
</dbReference>
<evidence type="ECO:0000256" key="2">
    <source>
        <dbReference type="ARBA" id="ARBA00022692"/>
    </source>
</evidence>
<evidence type="ECO:0000256" key="5">
    <source>
        <dbReference type="ARBA" id="ARBA00023136"/>
    </source>
</evidence>
<sequence>MSSIHVLMFVLFQFIFSIICSTVPVPSGSFIPVFKIGAAFGRLVGELMHMWFPTGLKELRKAIEDTNSGNLPSHSEENNNNSNGMVSGNDAKENGESDRDSNSVTITSDSKV</sequence>
<evidence type="ECO:0000256" key="6">
    <source>
        <dbReference type="SAM" id="MobiDB-lite"/>
    </source>
</evidence>
<feature type="signal peptide" evidence="7">
    <location>
        <begin position="1"/>
        <end position="22"/>
    </location>
</feature>
<dbReference type="InterPro" id="IPR014743">
    <property type="entry name" value="Cl-channel_core"/>
</dbReference>
<dbReference type="EMBL" id="JAPWTJ010000049">
    <property type="protein sequence ID" value="KAJ8984051.1"/>
    <property type="molecule type" value="Genomic_DNA"/>
</dbReference>
<keyword evidence="9" id="KW-1185">Reference proteome</keyword>
<dbReference type="Proteomes" id="UP001162164">
    <property type="component" value="Unassembled WGS sequence"/>
</dbReference>
<keyword evidence="7" id="KW-0732">Signal</keyword>
<evidence type="ECO:0000256" key="3">
    <source>
        <dbReference type="ARBA" id="ARBA00022737"/>
    </source>
</evidence>
<comment type="subcellular location">
    <subcellularLocation>
        <location evidence="1">Membrane</location>
        <topology evidence="1">Multi-pass membrane protein</topology>
    </subcellularLocation>
</comment>
<keyword evidence="5" id="KW-0472">Membrane</keyword>
<accession>A0ABQ9K0H7</accession>
<keyword evidence="2" id="KW-0812">Transmembrane</keyword>
<gene>
    <name evidence="8" type="ORF">NQ317_008777</name>
</gene>
<dbReference type="PANTHER" id="PTHR45720">
    <property type="entry name" value="CHLORIDE CHANNEL PROTEIN 2"/>
    <property type="match status" value="1"/>
</dbReference>
<reference evidence="8" key="1">
    <citation type="journal article" date="2023" name="Insect Mol. Biol.">
        <title>Genome sequencing provides insights into the evolution of gene families encoding plant cell wall-degrading enzymes in longhorned beetles.</title>
        <authorList>
            <person name="Shin N.R."/>
            <person name="Okamura Y."/>
            <person name="Kirsch R."/>
            <person name="Pauchet Y."/>
        </authorList>
    </citation>
    <scope>NUCLEOTIDE SEQUENCE</scope>
    <source>
        <strain evidence="8">MMC_N1</strain>
    </source>
</reference>
<organism evidence="8 9">
    <name type="scientific">Molorchus minor</name>
    <dbReference type="NCBI Taxonomy" id="1323400"/>
    <lineage>
        <taxon>Eukaryota</taxon>
        <taxon>Metazoa</taxon>
        <taxon>Ecdysozoa</taxon>
        <taxon>Arthropoda</taxon>
        <taxon>Hexapoda</taxon>
        <taxon>Insecta</taxon>
        <taxon>Pterygota</taxon>
        <taxon>Neoptera</taxon>
        <taxon>Endopterygota</taxon>
        <taxon>Coleoptera</taxon>
        <taxon>Polyphaga</taxon>
        <taxon>Cucujiformia</taxon>
        <taxon>Chrysomeloidea</taxon>
        <taxon>Cerambycidae</taxon>
        <taxon>Lamiinae</taxon>
        <taxon>Monochamini</taxon>
        <taxon>Molorchus</taxon>
    </lineage>
</organism>
<feature type="chain" id="PRO_5045239456" evidence="7">
    <location>
        <begin position="23"/>
        <end position="112"/>
    </location>
</feature>
<evidence type="ECO:0000256" key="4">
    <source>
        <dbReference type="ARBA" id="ARBA00022989"/>
    </source>
</evidence>